<name>A0A484ZF91_9GAMM</name>
<dbReference type="EMBL" id="CAADJA010000002">
    <property type="protein sequence ID" value="VFS46768.1"/>
    <property type="molecule type" value="Genomic_DNA"/>
</dbReference>
<dbReference type="Gene3D" id="3.40.140.20">
    <property type="match status" value="1"/>
</dbReference>
<dbReference type="PANTHER" id="PTHR11692:SF0">
    <property type="entry name" value="BIFUNCTIONAL PURINE BIOSYNTHESIS PROTEIN ATIC"/>
    <property type="match status" value="1"/>
</dbReference>
<accession>A0A484ZF91</accession>
<dbReference type="GO" id="GO:0004643">
    <property type="term" value="F:phosphoribosylaminoimidazolecarboxamide formyltransferase activity"/>
    <property type="evidence" value="ECO:0007669"/>
    <property type="project" value="InterPro"/>
</dbReference>
<dbReference type="GO" id="GO:0006189">
    <property type="term" value="P:'de novo' IMP biosynthetic process"/>
    <property type="evidence" value="ECO:0007669"/>
    <property type="project" value="TreeGrafter"/>
</dbReference>
<dbReference type="GO" id="GO:0003937">
    <property type="term" value="F:IMP cyclohydrolase activity"/>
    <property type="evidence" value="ECO:0007669"/>
    <property type="project" value="InterPro"/>
</dbReference>
<dbReference type="Proteomes" id="UP000373449">
    <property type="component" value="Unassembled WGS sequence"/>
</dbReference>
<proteinExistence type="predicted"/>
<dbReference type="SUPFAM" id="SSF53927">
    <property type="entry name" value="Cytidine deaminase-like"/>
    <property type="match status" value="1"/>
</dbReference>
<sequence>MRPSISPDALELLAAKQNVRVLACGQWGARIPALDFKRVNGGLLVQDRDLGMVTESDLKVVTERQPTAKELSDALFCWKVAKFVKSNAIVMRAII</sequence>
<evidence type="ECO:0000313" key="1">
    <source>
        <dbReference type="EMBL" id="VFS46768.1"/>
    </source>
</evidence>
<dbReference type="PANTHER" id="PTHR11692">
    <property type="entry name" value="BIFUNCTIONAL PURINE BIOSYNTHESIS PROTEIN PURH"/>
    <property type="match status" value="1"/>
</dbReference>
<protein>
    <submittedName>
        <fullName evidence="1">Bifunctional purine biosynthesis protein PurH</fullName>
    </submittedName>
</protein>
<dbReference type="InterPro" id="IPR024051">
    <property type="entry name" value="AICAR_Tfase_dup_dom_sf"/>
</dbReference>
<dbReference type="Pfam" id="PF01808">
    <property type="entry name" value="AICARFT_IMPCHas"/>
    <property type="match status" value="1"/>
</dbReference>
<dbReference type="InterPro" id="IPR002695">
    <property type="entry name" value="PurH-like"/>
</dbReference>
<dbReference type="InterPro" id="IPR016193">
    <property type="entry name" value="Cytidine_deaminase-like"/>
</dbReference>
<dbReference type="GO" id="GO:0005829">
    <property type="term" value="C:cytosol"/>
    <property type="evidence" value="ECO:0007669"/>
    <property type="project" value="TreeGrafter"/>
</dbReference>
<dbReference type="AlphaFoldDB" id="A0A484ZF91"/>
<dbReference type="SMART" id="SM00798">
    <property type="entry name" value="AICARFT_IMPCHas"/>
    <property type="match status" value="1"/>
</dbReference>
<evidence type="ECO:0000313" key="2">
    <source>
        <dbReference type="Proteomes" id="UP000373449"/>
    </source>
</evidence>
<reference evidence="1 2" key="1">
    <citation type="submission" date="2019-03" db="EMBL/GenBank/DDBJ databases">
        <authorList>
            <consortium name="Pathogen Informatics"/>
        </authorList>
    </citation>
    <scope>NUCLEOTIDE SEQUENCE [LARGE SCALE GENOMIC DNA]</scope>
    <source>
        <strain evidence="1 2">NCTC12282</strain>
    </source>
</reference>
<gene>
    <name evidence="1" type="primary">purH_1</name>
    <name evidence="1" type="ORF">NCTC12282_01693</name>
</gene>
<organism evidence="1 2">
    <name type="scientific">Budvicia aquatica</name>
    <dbReference type="NCBI Taxonomy" id="82979"/>
    <lineage>
        <taxon>Bacteria</taxon>
        <taxon>Pseudomonadati</taxon>
        <taxon>Pseudomonadota</taxon>
        <taxon>Gammaproteobacteria</taxon>
        <taxon>Enterobacterales</taxon>
        <taxon>Budviciaceae</taxon>
        <taxon>Budvicia</taxon>
    </lineage>
</organism>